<evidence type="ECO:0000256" key="1">
    <source>
        <dbReference type="SAM" id="SignalP"/>
    </source>
</evidence>
<evidence type="ECO:0000313" key="3">
    <source>
        <dbReference type="Proteomes" id="UP000502894"/>
    </source>
</evidence>
<sequence>MNKGLFSLALCCLSLIVPLHASQCKGHFVNPITDVCWDCLFPLTIGASKVVKSHHPDTKDSPSSPLCSCPNKGQLVGVTIGFWEPFALVDVTRKPYCMVNLGVQLNIKDQGLGGSQMPDTDGRGAFYYVHWYKYPLMYWLQVVTSIGCMETQDFDIMFPSELDPTWNDSEFAFIQNPEATLFSSPPAREACALDATKALAGTAVDSLFWCQGAQGSTYPLTGFVANQSSPISAAALLAERADFKLHRIGAITDSVGKDSPAICKTYKSAILPKSRYRYQLVNTLPDARQCHPFGRSVITWEAGHTKPGDGDNFGFLIWRKRNCCFI</sequence>
<dbReference type="Pfam" id="PF06834">
    <property type="entry name" value="TraU"/>
    <property type="match status" value="1"/>
</dbReference>
<accession>A0A6F8TB95</accession>
<evidence type="ECO:0000313" key="2">
    <source>
        <dbReference type="EMBL" id="BCA97262.1"/>
    </source>
</evidence>
<dbReference type="EMBL" id="AP022840">
    <property type="protein sequence ID" value="BCA97262.1"/>
    <property type="molecule type" value="Genomic_DNA"/>
</dbReference>
<dbReference type="InterPro" id="IPR009649">
    <property type="entry name" value="TraU"/>
</dbReference>
<geneLocation type="plasmid" evidence="2 3">
    <name>pTUM19329-1</name>
</geneLocation>
<keyword evidence="3" id="KW-1185">Reference proteome</keyword>
<protein>
    <submittedName>
        <fullName evidence="2">Conjugal transfer protein TraU</fullName>
    </submittedName>
</protein>
<reference evidence="2" key="1">
    <citation type="journal article" date="2020" name="Microbiol. Resour. Announc.">
        <title>Complete Genome Sequence of Novel Psychrotolerant Legionella Strain TUM19329, Isolated from Antarctic Lake Sediment.</title>
        <authorList>
            <person name="Shimada S."/>
            <person name="Nakai R."/>
            <person name="Aoki K."/>
            <person name="Shimoeda N."/>
            <person name="Ohno G."/>
            <person name="Miyazaki Y."/>
            <person name="Kudoh S."/>
            <person name="Imura S."/>
            <person name="Watanabe K."/>
            <person name="Ishii Y."/>
            <person name="Tateda K."/>
        </authorList>
    </citation>
    <scope>NUCLEOTIDE SEQUENCE [LARGE SCALE GENOMIC DNA]</scope>
    <source>
        <strain evidence="2">TUM19329</strain>
        <plasmid evidence="2">pTUM19329-1</plasmid>
    </source>
</reference>
<dbReference type="Proteomes" id="UP000502894">
    <property type="component" value="Plasmid pTUM19329-1"/>
</dbReference>
<keyword evidence="2" id="KW-0614">Plasmid</keyword>
<name>A0A6F8TB95_9GAMM</name>
<keyword evidence="1" id="KW-0732">Signal</keyword>
<gene>
    <name evidence="2" type="primary">traU</name>
    <name evidence="2" type="ORF">TUM19329_36230</name>
</gene>
<organism evidence="2 3">
    <name type="scientific">Legionella antarctica</name>
    <dbReference type="NCBI Taxonomy" id="2708020"/>
    <lineage>
        <taxon>Bacteria</taxon>
        <taxon>Pseudomonadati</taxon>
        <taxon>Pseudomonadota</taxon>
        <taxon>Gammaproteobacteria</taxon>
        <taxon>Legionellales</taxon>
        <taxon>Legionellaceae</taxon>
        <taxon>Legionella</taxon>
    </lineage>
</organism>
<dbReference type="NCBIfam" id="NF010297">
    <property type="entry name" value="PRK13737.1"/>
    <property type="match status" value="1"/>
</dbReference>
<feature type="signal peptide" evidence="1">
    <location>
        <begin position="1"/>
        <end position="21"/>
    </location>
</feature>
<proteinExistence type="predicted"/>
<dbReference type="KEGG" id="lant:TUM19329_36230"/>
<feature type="chain" id="PRO_5026309598" evidence="1">
    <location>
        <begin position="22"/>
        <end position="326"/>
    </location>
</feature>
<dbReference type="AlphaFoldDB" id="A0A6F8TB95"/>